<evidence type="ECO:0000313" key="2">
    <source>
        <dbReference type="Proteomes" id="UP000295063"/>
    </source>
</evidence>
<sequence>MAEWKWMVSFAVNEDGSFADYHVDQIDLTQYRPETAEKLRAQEGRGLFASAEEAEEWAKAQTGRKSCGCSCGKNKGGSCGCPHKQG</sequence>
<gene>
    <name evidence="1" type="ORF">EV210_103288</name>
</gene>
<accession>A0A4R1Q047</accession>
<dbReference type="OrthoDB" id="1683933at2"/>
<evidence type="ECO:0000313" key="1">
    <source>
        <dbReference type="EMBL" id="TCL38805.1"/>
    </source>
</evidence>
<reference evidence="1 2" key="1">
    <citation type="submission" date="2019-03" db="EMBL/GenBank/DDBJ databases">
        <title>Genomic Encyclopedia of Type Strains, Phase IV (KMG-IV): sequencing the most valuable type-strain genomes for metagenomic binning, comparative biology and taxonomic classification.</title>
        <authorList>
            <person name="Goeker M."/>
        </authorList>
    </citation>
    <scope>NUCLEOTIDE SEQUENCE [LARGE SCALE GENOMIC DNA]</scope>
    <source>
        <strain evidence="1 2">DSM 15969</strain>
    </source>
</reference>
<dbReference type="AlphaFoldDB" id="A0A4R1Q047"/>
<keyword evidence="2" id="KW-1185">Reference proteome</keyword>
<protein>
    <submittedName>
        <fullName evidence="1">Uncharacterized protein</fullName>
    </submittedName>
</protein>
<proteinExistence type="predicted"/>
<organism evidence="1 2">
    <name type="scientific">Anaerospora hongkongensis</name>
    <dbReference type="NCBI Taxonomy" id="244830"/>
    <lineage>
        <taxon>Bacteria</taxon>
        <taxon>Bacillati</taxon>
        <taxon>Bacillota</taxon>
        <taxon>Negativicutes</taxon>
        <taxon>Selenomonadales</taxon>
        <taxon>Sporomusaceae</taxon>
        <taxon>Anaerospora</taxon>
    </lineage>
</organism>
<dbReference type="RefSeq" id="WP_132077131.1">
    <property type="nucleotide sequence ID" value="NZ_DAIMLW010000147.1"/>
</dbReference>
<name>A0A4R1Q047_9FIRM</name>
<dbReference type="Proteomes" id="UP000295063">
    <property type="component" value="Unassembled WGS sequence"/>
</dbReference>
<dbReference type="EMBL" id="SLUI01000003">
    <property type="protein sequence ID" value="TCL38805.1"/>
    <property type="molecule type" value="Genomic_DNA"/>
</dbReference>
<comment type="caution">
    <text evidence="1">The sequence shown here is derived from an EMBL/GenBank/DDBJ whole genome shotgun (WGS) entry which is preliminary data.</text>
</comment>